<dbReference type="EMBL" id="CP014060">
    <property type="protein sequence ID" value="AMG38140.1"/>
    <property type="molecule type" value="Genomic_DNA"/>
</dbReference>
<dbReference type="PANTHER" id="PTHR12526:SF510">
    <property type="entry name" value="D-INOSITOL 3-PHOSPHATE GLYCOSYLTRANSFERASE"/>
    <property type="match status" value="1"/>
</dbReference>
<dbReference type="Pfam" id="PF00534">
    <property type="entry name" value="Glycos_transf_1"/>
    <property type="match status" value="1"/>
</dbReference>
<keyword evidence="2 5" id="KW-0808">Transferase</keyword>
<dbReference type="GO" id="GO:0016757">
    <property type="term" value="F:glycosyltransferase activity"/>
    <property type="evidence" value="ECO:0007669"/>
    <property type="project" value="UniProtKB-KW"/>
</dbReference>
<dbReference type="SUPFAM" id="SSF53756">
    <property type="entry name" value="UDP-Glycosyltransferase/glycogen phosphorylase"/>
    <property type="match status" value="1"/>
</dbReference>
<evidence type="ECO:0000256" key="2">
    <source>
        <dbReference type="ARBA" id="ARBA00022679"/>
    </source>
</evidence>
<gene>
    <name evidence="5" type="ORF">AL504_20225</name>
</gene>
<evidence type="ECO:0000313" key="5">
    <source>
        <dbReference type="EMBL" id="AMG38140.1"/>
    </source>
</evidence>
<evidence type="ECO:0000259" key="3">
    <source>
        <dbReference type="Pfam" id="PF00534"/>
    </source>
</evidence>
<organism evidence="5 6">
    <name type="scientific">Alcaligenes xylosoxydans xylosoxydans</name>
    <name type="common">Achromobacter xylosoxidans</name>
    <dbReference type="NCBI Taxonomy" id="85698"/>
    <lineage>
        <taxon>Bacteria</taxon>
        <taxon>Pseudomonadati</taxon>
        <taxon>Pseudomonadota</taxon>
        <taxon>Betaproteobacteria</taxon>
        <taxon>Burkholderiales</taxon>
        <taxon>Alcaligenaceae</taxon>
        <taxon>Achromobacter</taxon>
    </lineage>
</organism>
<evidence type="ECO:0000259" key="4">
    <source>
        <dbReference type="Pfam" id="PF13477"/>
    </source>
</evidence>
<dbReference type="AlphaFoldDB" id="A0A0X8P1E9"/>
<proteinExistence type="predicted"/>
<dbReference type="InterPro" id="IPR001296">
    <property type="entry name" value="Glyco_trans_1"/>
</dbReference>
<dbReference type="Pfam" id="PF13477">
    <property type="entry name" value="Glyco_trans_4_2"/>
    <property type="match status" value="1"/>
</dbReference>
<dbReference type="PANTHER" id="PTHR12526">
    <property type="entry name" value="GLYCOSYLTRANSFERASE"/>
    <property type="match status" value="1"/>
</dbReference>
<dbReference type="InterPro" id="IPR028098">
    <property type="entry name" value="Glyco_trans_4-like_N"/>
</dbReference>
<dbReference type="Proteomes" id="UP000060602">
    <property type="component" value="Chromosome"/>
</dbReference>
<reference evidence="6" key="1">
    <citation type="submission" date="2015-12" db="EMBL/GenBank/DDBJ databases">
        <title>FDA dAtabase for Regulatory Grade micrObial Sequences (FDA-ARGOS): Supporting development and validation of Infectious Disease Dx tests.</title>
        <authorList>
            <person name="Case J."/>
            <person name="Tallon L."/>
            <person name="Sadzewicz L."/>
            <person name="Sengamalay N."/>
            <person name="Ott S."/>
            <person name="Godinez A."/>
            <person name="Nagaraj S."/>
            <person name="Nadendla S."/>
            <person name="Sichtig H."/>
        </authorList>
    </citation>
    <scope>NUCLEOTIDE SEQUENCE [LARGE SCALE GENOMIC DNA]</scope>
    <source>
        <strain evidence="6">FDAARGOS_147</strain>
    </source>
</reference>
<sequence length="370" mass="39628">MRIALLGPAHSIHTIRWANGLAQRGVDTHVLSLTRQDNAYDPRVSLHQLPWGSPQGYLLAAPALRSTLRRIRPDLLNTHYATGYGTLARLSGFSPALLSAWGSDIYAFPYKSRLHRHVLRGNLNQATAVAVTGQAMARQVRHFTDKPVHITPFGIDTEQFSPAPKPAADAGAPIVIGTVKGLETTYGIDILLQAFAILVASLAAESPGTAAQLTLKIYGSGSQAQALQAQAAELGIADRTHFMGHIAHRDVPAALRDLDIYVALSRMDSFGVAILEACACGIPVVVSDADGPAEIVVDGSTGYVVPRLDAQAAAQRLRELVLDIGLRQRLGAAGRAHVQMHYSWQASLDSMLGAYQNTLRQYSVTQAGTP</sequence>
<evidence type="ECO:0000313" key="6">
    <source>
        <dbReference type="Proteomes" id="UP000060602"/>
    </source>
</evidence>
<feature type="domain" description="Glycosyl transferase family 1" evidence="3">
    <location>
        <begin position="173"/>
        <end position="336"/>
    </location>
</feature>
<feature type="domain" description="Glycosyltransferase subfamily 4-like N-terminal" evidence="4">
    <location>
        <begin position="2"/>
        <end position="132"/>
    </location>
</feature>
<dbReference type="Gene3D" id="3.40.50.2000">
    <property type="entry name" value="Glycogen Phosphorylase B"/>
    <property type="match status" value="2"/>
</dbReference>
<name>A0A0X8P1E9_ALCXX</name>
<keyword evidence="1" id="KW-0328">Glycosyltransferase</keyword>
<protein>
    <submittedName>
        <fullName evidence="5">Glycosyltransferase family 4 protein</fullName>
    </submittedName>
</protein>
<dbReference type="RefSeq" id="WP_061072978.1">
    <property type="nucleotide sequence ID" value="NZ_CP014060.2"/>
</dbReference>
<evidence type="ECO:0000256" key="1">
    <source>
        <dbReference type="ARBA" id="ARBA00022676"/>
    </source>
</evidence>
<accession>A0A0X8P1E9</accession>